<sequence>MMSEHTDEFSHALRQQAAALKTALQAHYGNSALRDDMIIAECAADPDVTQFFSRYGLALYRLWTEHYCRSQRIEALYQSAAELLFGEIAQGTPQQAAADYCFSLLLAQVLQDEDAGTHLLNAMLQPKDASLPLVEAFNRSGYVRLTALEIRQEGEAAVVTFLDGDTLHAEDGDFVRDLETAADIVHLSDKVKAGVLRGGVVSHPKYAGRRVFCSGINLKKLHDAGISYPEFLIGREMGCINKLIHGVVCPSEGAAVSITKPWIALVETFAIGGGMQMVLACDYVIGEQGCYVSLPAAKEGIIPGVSNLRLTSATSERFAKQVILHGRKVRADDADAGFIFDRVVAAEALERTLQEAITLMAAPAVPVNKRMLVLAKEPLAAFRDYMQAFCREQVIRMYAVDVKEKTGKFARKIPEVPVE</sequence>
<dbReference type="Gene3D" id="1.20.58.1300">
    <property type="match status" value="1"/>
</dbReference>
<dbReference type="InterPro" id="IPR001753">
    <property type="entry name" value="Enoyl-CoA_hydra/iso"/>
</dbReference>
<organism evidence="2 3">
    <name type="scientific">Serratia rhizosphaerae</name>
    <dbReference type="NCBI Taxonomy" id="2597702"/>
    <lineage>
        <taxon>Bacteria</taxon>
        <taxon>Pseudomonadati</taxon>
        <taxon>Pseudomonadota</taxon>
        <taxon>Gammaproteobacteria</taxon>
        <taxon>Enterobacterales</taxon>
        <taxon>Yersiniaceae</taxon>
        <taxon>Serratia</taxon>
    </lineage>
</organism>
<dbReference type="CDD" id="cd06558">
    <property type="entry name" value="crotonase-like"/>
    <property type="match status" value="1"/>
</dbReference>
<gene>
    <name evidence="2" type="ORF">FO014_21620</name>
</gene>
<reference evidence="2 3" key="1">
    <citation type="submission" date="2019-07" db="EMBL/GenBank/DDBJ databases">
        <title>Serratia dokdonensis sp. nov., an elicitor of systemic resistance in Nicotiana Tabacum.</title>
        <authorList>
            <person name="Son J.-S."/>
            <person name="Hwang Y.-J."/>
            <person name="Lee S.-Y."/>
            <person name="Ghim S.-Y."/>
        </authorList>
    </citation>
    <scope>NUCLEOTIDE SEQUENCE [LARGE SCALE GENOMIC DNA]</scope>
    <source>
        <strain evidence="2 3">KUDC3025</strain>
    </source>
</reference>
<dbReference type="SUPFAM" id="SSF52096">
    <property type="entry name" value="ClpP/crotonase"/>
    <property type="match status" value="1"/>
</dbReference>
<dbReference type="RefSeq" id="WP_160030999.1">
    <property type="nucleotide sequence ID" value="NZ_CP041764.1"/>
</dbReference>
<dbReference type="EMBL" id="CP041764">
    <property type="protein sequence ID" value="QHA89377.1"/>
    <property type="molecule type" value="Genomic_DNA"/>
</dbReference>
<dbReference type="Proteomes" id="UP000430368">
    <property type="component" value="Chromosome"/>
</dbReference>
<name>A0ABX6GT09_9GAMM</name>
<comment type="similarity">
    <text evidence="1">Belongs to the enoyl-CoA hydratase/isomerase family.</text>
</comment>
<dbReference type="Gene3D" id="3.90.226.10">
    <property type="entry name" value="2-enoyl-CoA Hydratase, Chain A, domain 1"/>
    <property type="match status" value="1"/>
</dbReference>
<evidence type="ECO:0000313" key="3">
    <source>
        <dbReference type="Proteomes" id="UP000430368"/>
    </source>
</evidence>
<evidence type="ECO:0000256" key="1">
    <source>
        <dbReference type="ARBA" id="ARBA00005254"/>
    </source>
</evidence>
<dbReference type="InterPro" id="IPR029045">
    <property type="entry name" value="ClpP/crotonase-like_dom_sf"/>
</dbReference>
<dbReference type="Pfam" id="PF00378">
    <property type="entry name" value="ECH_1"/>
    <property type="match status" value="1"/>
</dbReference>
<keyword evidence="3" id="KW-1185">Reference proteome</keyword>
<dbReference type="PANTHER" id="PTHR11941:SF54">
    <property type="entry name" value="ENOYL-COA HYDRATASE, MITOCHONDRIAL"/>
    <property type="match status" value="1"/>
</dbReference>
<dbReference type="PANTHER" id="PTHR11941">
    <property type="entry name" value="ENOYL-COA HYDRATASE-RELATED"/>
    <property type="match status" value="1"/>
</dbReference>
<protein>
    <submittedName>
        <fullName evidence="2">Enoyl-CoA hydratase/isomerase family protein</fullName>
    </submittedName>
</protein>
<accession>A0ABX6GT09</accession>
<proteinExistence type="inferred from homology"/>
<evidence type="ECO:0000313" key="2">
    <source>
        <dbReference type="EMBL" id="QHA89377.1"/>
    </source>
</evidence>